<name>A0AC61R6E8_9FIRM</name>
<organism evidence="1 2">
    <name type="scientific">Dubosiella muris</name>
    <dbReference type="NCBI Taxonomy" id="3038133"/>
    <lineage>
        <taxon>Bacteria</taxon>
        <taxon>Bacillati</taxon>
        <taxon>Bacillota</taxon>
        <taxon>Erysipelotrichia</taxon>
        <taxon>Erysipelotrichales</taxon>
        <taxon>Erysipelotrichaceae</taxon>
        <taxon>Dubosiella</taxon>
    </lineage>
</organism>
<keyword evidence="2" id="KW-1185">Reference proteome</keyword>
<evidence type="ECO:0000313" key="1">
    <source>
        <dbReference type="EMBL" id="TGY65410.1"/>
    </source>
</evidence>
<accession>A0AC61R6E8</accession>
<evidence type="ECO:0000313" key="2">
    <source>
        <dbReference type="Proteomes" id="UP000308836"/>
    </source>
</evidence>
<dbReference type="Proteomes" id="UP000308836">
    <property type="component" value="Unassembled WGS sequence"/>
</dbReference>
<dbReference type="EMBL" id="SRYG01000018">
    <property type="protein sequence ID" value="TGY65410.1"/>
    <property type="molecule type" value="Genomic_DNA"/>
</dbReference>
<sequence length="154" mass="18110">MDKKQTQPELSNERRYELMLLIVQRIRKAWKDQLKLYPTMKSKDLDMLAYIYTAKTPITMQDLASYLKVSAAAVSQMVASLEKKRILRKTPSEVDHRINELSLHPELVESIEEDQRHMAALLREFETFSNHEFDLEALFERVLAFAEQHEKDSV</sequence>
<reference evidence="1" key="1">
    <citation type="submission" date="2019-04" db="EMBL/GenBank/DDBJ databases">
        <title>Microbes associate with the intestines of laboratory mice.</title>
        <authorList>
            <person name="Navarre W."/>
            <person name="Wong E."/>
            <person name="Huang K."/>
            <person name="Tropini C."/>
            <person name="Ng K."/>
            <person name="Yu B."/>
        </authorList>
    </citation>
    <scope>NUCLEOTIDE SEQUENCE</scope>
    <source>
        <strain evidence="1">NM09_H32</strain>
    </source>
</reference>
<gene>
    <name evidence="1" type="ORF">E5336_08965</name>
</gene>
<protein>
    <submittedName>
        <fullName evidence="1">MarR family transcriptional regulator</fullName>
    </submittedName>
</protein>
<proteinExistence type="predicted"/>
<comment type="caution">
    <text evidence="1">The sequence shown here is derived from an EMBL/GenBank/DDBJ whole genome shotgun (WGS) entry which is preliminary data.</text>
</comment>